<protein>
    <submittedName>
        <fullName evidence="2">Tpr repeat containing protein</fullName>
    </submittedName>
</protein>
<reference evidence="2 3" key="1">
    <citation type="submission" date="2016-01" db="EMBL/GenBank/DDBJ databases">
        <title>Biosynthesis of antibiotic leucinostatins and their inhibition on Phytophthora in bio-control Purpureocillium lilacinum.</title>
        <authorList>
            <person name="Wang G."/>
            <person name="Liu Z."/>
            <person name="Lin R."/>
            <person name="Li E."/>
            <person name="Mao Z."/>
            <person name="Ling J."/>
            <person name="Yin W."/>
            <person name="Xie B."/>
        </authorList>
    </citation>
    <scope>NUCLEOTIDE SEQUENCE [LARGE SCALE GENOMIC DNA]</scope>
    <source>
        <strain evidence="2">PLBJ-1</strain>
    </source>
</reference>
<keyword evidence="1" id="KW-1133">Transmembrane helix</keyword>
<keyword evidence="1" id="KW-0812">Transmembrane</keyword>
<dbReference type="PANTHER" id="PTHR36978">
    <property type="entry name" value="P-LOOP CONTAINING NUCLEOTIDE TRIPHOSPHATE HYDROLASE"/>
    <property type="match status" value="1"/>
</dbReference>
<dbReference type="SUPFAM" id="SSF52540">
    <property type="entry name" value="P-loop containing nucleoside triphosphate hydrolases"/>
    <property type="match status" value="1"/>
</dbReference>
<feature type="transmembrane region" description="Helical" evidence="1">
    <location>
        <begin position="236"/>
        <end position="255"/>
    </location>
</feature>
<name>A0A179GN82_PURLI</name>
<dbReference type="Pfam" id="PF17784">
    <property type="entry name" value="Sulfotransfer_4"/>
    <property type="match status" value="1"/>
</dbReference>
<evidence type="ECO:0000256" key="1">
    <source>
        <dbReference type="SAM" id="Phobius"/>
    </source>
</evidence>
<gene>
    <name evidence="2" type="ORF">VFPBJ_06951</name>
</gene>
<sequence length="280" mass="31514">MRFISDDSNPDRSALGPRIRVLGAGLPRCATSSLQAALEMPHMGYFPCMHMAHVAPHSSRLELVIAAMKEEDRRKRQKILHKIFDGYEATTDFPGFWFIDDLMDMYPNAPLVLNQRKGGGEAWFKSLMDSLGFFMSLTYYVICFPIKADRLHYTVHQVAGPRWVTKFGAPPGPDFYYKYQEFVLREAKKRGREVLVWKAEDGWEPLCKFLGKAVPKDTPFPWVNDAATMSTLKKILVVRGILSWAALVGGAYAAWTYGPQLATLARTVSAGLLESTRLSG</sequence>
<dbReference type="InterPro" id="IPR040632">
    <property type="entry name" value="Sulfotransfer_4"/>
</dbReference>
<evidence type="ECO:0000313" key="2">
    <source>
        <dbReference type="EMBL" id="OAQ78830.1"/>
    </source>
</evidence>
<accession>A0A179GN82</accession>
<dbReference type="Proteomes" id="UP000078240">
    <property type="component" value="Unassembled WGS sequence"/>
</dbReference>
<dbReference type="AlphaFoldDB" id="A0A179GN82"/>
<keyword evidence="1" id="KW-0472">Membrane</keyword>
<organism evidence="2 3">
    <name type="scientific">Purpureocillium lilacinum</name>
    <name type="common">Paecilomyces lilacinus</name>
    <dbReference type="NCBI Taxonomy" id="33203"/>
    <lineage>
        <taxon>Eukaryota</taxon>
        <taxon>Fungi</taxon>
        <taxon>Dikarya</taxon>
        <taxon>Ascomycota</taxon>
        <taxon>Pezizomycotina</taxon>
        <taxon>Sordariomycetes</taxon>
        <taxon>Hypocreomycetidae</taxon>
        <taxon>Hypocreales</taxon>
        <taxon>Ophiocordycipitaceae</taxon>
        <taxon>Purpureocillium</taxon>
    </lineage>
</organism>
<dbReference type="Gene3D" id="3.40.50.300">
    <property type="entry name" value="P-loop containing nucleotide triphosphate hydrolases"/>
    <property type="match status" value="1"/>
</dbReference>
<evidence type="ECO:0000313" key="3">
    <source>
        <dbReference type="Proteomes" id="UP000078240"/>
    </source>
</evidence>
<dbReference type="EMBL" id="LSBH01000005">
    <property type="protein sequence ID" value="OAQ78830.1"/>
    <property type="molecule type" value="Genomic_DNA"/>
</dbReference>
<comment type="caution">
    <text evidence="2">The sequence shown here is derived from an EMBL/GenBank/DDBJ whole genome shotgun (WGS) entry which is preliminary data.</text>
</comment>
<dbReference type="PANTHER" id="PTHR36978:SF4">
    <property type="entry name" value="P-LOOP CONTAINING NUCLEOSIDE TRIPHOSPHATE HYDROLASE PROTEIN"/>
    <property type="match status" value="1"/>
</dbReference>
<dbReference type="InterPro" id="IPR027417">
    <property type="entry name" value="P-loop_NTPase"/>
</dbReference>
<proteinExistence type="predicted"/>